<feature type="transmembrane region" description="Helical" evidence="2">
    <location>
        <begin position="24"/>
        <end position="43"/>
    </location>
</feature>
<dbReference type="OMA" id="QKSGRVF"/>
<sequence length="726" mass="82576">MDRPTYRHPSYINILSTMSTNAKVSYLVNITCPCPILLILILYSGYRVLVGRTTATRLAETLNLPLSTLERHLDSLSAQQEWTLIDDHLLTKTYLDELKLACTDRMKEQGFLSLVAQTQATSLPYRILQKTLDVNTLDGCVQYPEISDLLFTEKFVDQQKHHIMDHLQSSTEPVPVQKLQKDMELSDGIFYRKFFLDQIIKDHALQGTLRGRRERALFIPHVYRDTQLAMIDSLLKAGNYIEYQTVEQLYGFAAPKDLLQKLDTNIMLLDTCAVTESTISSFEEALLSTSDFTWLDASTILPSSLSLADITTLLDTILPRLNNNIRKKKKASRTSPQPASPNQSSKAQQQDPFILLGKYVTTTRYLETNVIEKAQPFLNQRATMELSRTQKFLHSNKGKRKKDLQIVLTDEEIQHHLVEEQGLPLEFAVLVTTKIKRSIMEGMDNAMKKVYINTEATQHESNGWLDLQEQHLKSLLDDLRSRIYYNMKSIAVFEDPSTRKSMEKYSVRQFCGDFMFYLVLILTLWQSKDQTEMLTLTGLRTVDIEHPDQVDDTQKTQVIAALVSSDSVNQKEVAPLHQGLLAGKKIDAFAAFVSSRSSSITKKLGWAEMENEEDQSRFCATFRSNLQQQLERTVVSESTAPSILHLTSLLWFETVYHLPLNVSGKYVPAILTILAPKLQSEDQTTVYLQLEQAQQSIMASIKSPGSVDLDLMRNIRQLGLSTPLSE</sequence>
<reference evidence="5" key="1">
    <citation type="submission" date="2016-04" db="EMBL/GenBank/DDBJ databases">
        <authorList>
            <person name="Evans L.H."/>
            <person name="Alamgir A."/>
            <person name="Owens N."/>
            <person name="Weber N.D."/>
            <person name="Virtaneva K."/>
            <person name="Barbian K."/>
            <person name="Babar A."/>
            <person name="Rosenke K."/>
        </authorList>
    </citation>
    <scope>NUCLEOTIDE SEQUENCE [LARGE SCALE GENOMIC DNA]</scope>
    <source>
        <strain evidence="5">CBS 101.48</strain>
    </source>
</reference>
<evidence type="ECO:0000256" key="2">
    <source>
        <dbReference type="SAM" id="Phobius"/>
    </source>
</evidence>
<dbReference type="OrthoDB" id="10258297at2759"/>
<dbReference type="GO" id="GO:0034976">
    <property type="term" value="P:response to endoplasmic reticulum stress"/>
    <property type="evidence" value="ECO:0007669"/>
    <property type="project" value="TreeGrafter"/>
</dbReference>
<accession>A0A168Q8M0</accession>
<dbReference type="Pfam" id="PF09743">
    <property type="entry name" value="E3_UFM1_ligase"/>
    <property type="match status" value="1"/>
</dbReference>
<dbReference type="InterPro" id="IPR056761">
    <property type="entry name" value="Ufl1-like_C"/>
</dbReference>
<dbReference type="PANTHER" id="PTHR31057:SF0">
    <property type="entry name" value="E3 UFM1-PROTEIN LIGASE 1"/>
    <property type="match status" value="1"/>
</dbReference>
<feature type="domain" description="E3 UFM1-protein ligase-like C-terminal" evidence="4">
    <location>
        <begin position="627"/>
        <end position="685"/>
    </location>
</feature>
<evidence type="ECO:0000313" key="5">
    <source>
        <dbReference type="EMBL" id="SAM03900.1"/>
    </source>
</evidence>
<evidence type="ECO:0000259" key="3">
    <source>
        <dbReference type="Pfam" id="PF09743"/>
    </source>
</evidence>
<organism evidence="5">
    <name type="scientific">Absidia glauca</name>
    <name type="common">Pin mould</name>
    <dbReference type="NCBI Taxonomy" id="4829"/>
    <lineage>
        <taxon>Eukaryota</taxon>
        <taxon>Fungi</taxon>
        <taxon>Fungi incertae sedis</taxon>
        <taxon>Mucoromycota</taxon>
        <taxon>Mucoromycotina</taxon>
        <taxon>Mucoromycetes</taxon>
        <taxon>Mucorales</taxon>
        <taxon>Cunninghamellaceae</taxon>
        <taxon>Absidia</taxon>
    </lineage>
</organism>
<dbReference type="EMBL" id="LT554307">
    <property type="protein sequence ID" value="SAM03900.1"/>
    <property type="molecule type" value="Genomic_DNA"/>
</dbReference>
<keyword evidence="2" id="KW-0812">Transmembrane</keyword>
<feature type="domain" description="E3 UFM1-protein ligase 1-like N-terminal" evidence="3">
    <location>
        <begin position="50"/>
        <end position="257"/>
    </location>
</feature>
<dbReference type="InterPro" id="IPR056579">
    <property type="entry name" value="Ufl1_N"/>
</dbReference>
<dbReference type="Proteomes" id="UP000078561">
    <property type="component" value="Unassembled WGS sequence"/>
</dbReference>
<keyword evidence="2" id="KW-0472">Membrane</keyword>
<dbReference type="GO" id="GO:1990592">
    <property type="term" value="P:protein K69-linked ufmylation"/>
    <property type="evidence" value="ECO:0007669"/>
    <property type="project" value="TreeGrafter"/>
</dbReference>
<dbReference type="AlphaFoldDB" id="A0A168Q8M0"/>
<proteinExistence type="predicted"/>
<dbReference type="PANTHER" id="PTHR31057">
    <property type="entry name" value="E3 UFM1-PROTEIN LIGASE 1"/>
    <property type="match status" value="1"/>
</dbReference>
<dbReference type="Pfam" id="PF25041">
    <property type="entry name" value="UFL1_C"/>
    <property type="match status" value="1"/>
</dbReference>
<feature type="compositionally biased region" description="Polar residues" evidence="1">
    <location>
        <begin position="333"/>
        <end position="349"/>
    </location>
</feature>
<evidence type="ECO:0000256" key="1">
    <source>
        <dbReference type="SAM" id="MobiDB-lite"/>
    </source>
</evidence>
<evidence type="ECO:0000259" key="4">
    <source>
        <dbReference type="Pfam" id="PF25041"/>
    </source>
</evidence>
<dbReference type="GO" id="GO:0032434">
    <property type="term" value="P:regulation of proteasomal ubiquitin-dependent protein catabolic process"/>
    <property type="evidence" value="ECO:0007669"/>
    <property type="project" value="TreeGrafter"/>
</dbReference>
<protein>
    <submittedName>
        <fullName evidence="5">Uncharacterized protein</fullName>
    </submittedName>
</protein>
<evidence type="ECO:0000313" key="6">
    <source>
        <dbReference type="Proteomes" id="UP000078561"/>
    </source>
</evidence>
<dbReference type="InterPro" id="IPR018611">
    <property type="entry name" value="Ufl1"/>
</dbReference>
<name>A0A168Q8M0_ABSGL</name>
<keyword evidence="6" id="KW-1185">Reference proteome</keyword>
<feature type="region of interest" description="Disordered" evidence="1">
    <location>
        <begin position="325"/>
        <end position="349"/>
    </location>
</feature>
<gene>
    <name evidence="5" type="primary">ABSGL_09756.1 scaffold 11617</name>
</gene>
<dbReference type="InParanoid" id="A0A168Q8M0"/>
<keyword evidence="2" id="KW-1133">Transmembrane helix</keyword>
<dbReference type="STRING" id="4829.A0A168Q8M0"/>
<dbReference type="GO" id="GO:0005789">
    <property type="term" value="C:endoplasmic reticulum membrane"/>
    <property type="evidence" value="ECO:0007669"/>
    <property type="project" value="TreeGrafter"/>
</dbReference>
<dbReference type="GO" id="GO:0061666">
    <property type="term" value="F:UFM1 ligase activity"/>
    <property type="evidence" value="ECO:0007669"/>
    <property type="project" value="InterPro"/>
</dbReference>